<gene>
    <name evidence="2" type="ORF">PPYR_04543</name>
</gene>
<evidence type="ECO:0000313" key="3">
    <source>
        <dbReference type="Proteomes" id="UP000327044"/>
    </source>
</evidence>
<organism evidence="2 3">
    <name type="scientific">Photinus pyralis</name>
    <name type="common">Common eastern firefly</name>
    <name type="synonym">Lampyris pyralis</name>
    <dbReference type="NCBI Taxonomy" id="7054"/>
    <lineage>
        <taxon>Eukaryota</taxon>
        <taxon>Metazoa</taxon>
        <taxon>Ecdysozoa</taxon>
        <taxon>Arthropoda</taxon>
        <taxon>Hexapoda</taxon>
        <taxon>Insecta</taxon>
        <taxon>Pterygota</taxon>
        <taxon>Neoptera</taxon>
        <taxon>Endopterygota</taxon>
        <taxon>Coleoptera</taxon>
        <taxon>Polyphaga</taxon>
        <taxon>Elateriformia</taxon>
        <taxon>Elateroidea</taxon>
        <taxon>Lampyridae</taxon>
        <taxon>Lampyrinae</taxon>
        <taxon>Photinus</taxon>
    </lineage>
</organism>
<dbReference type="EMBL" id="VVIM01000002">
    <property type="protein sequence ID" value="KAB0802357.1"/>
    <property type="molecule type" value="Genomic_DNA"/>
</dbReference>
<evidence type="ECO:0000259" key="1">
    <source>
        <dbReference type="Pfam" id="PF24764"/>
    </source>
</evidence>
<sequence>MNIYERSSEPGNPLTNESTDSLVKKYFTFGFQQKEILAFLQLLHGVSISPRTLRRVLSRLRLYRRKNYSPIQNIVNFIEMEIQKSGQLHGYKWMHLRCLQNNLIVTQDVVRHLLRLLDPQGVEIRKRKRLRRRQYLNKGPNFLWHVDSYDKLKPYGICINGCIDGFSRHIIWLRVGSTSSDPKVIGGYYLDVVKEIGGCPLTVRCDMGNENKTLEHLQVTLNEVFKDGTCRRPPFIVGKSTHNQRIEAWWGVLRKHSAQFWMNLFQTLKEDNLFDGSFLDKSLIQFCFANLIQRDMDQVILEWNVHRISRSRNSISPTGKPAIMFEMPSLYNADNYLIPVPSFATDEMSIHCAYNSYPCDKDFYDLCNILISENMYSIVVDPYAAVNLYTNLRHDLLDIFAN</sequence>
<evidence type="ECO:0000313" key="2">
    <source>
        <dbReference type="EMBL" id="KAB0802357.1"/>
    </source>
</evidence>
<dbReference type="OrthoDB" id="6719269at2759"/>
<keyword evidence="3" id="KW-1185">Reference proteome</keyword>
<dbReference type="PANTHER" id="PTHR46791">
    <property type="entry name" value="EXPRESSED PROTEIN"/>
    <property type="match status" value="1"/>
</dbReference>
<accession>A0A5N4AYD2</accession>
<dbReference type="Proteomes" id="UP000327044">
    <property type="component" value="Unassembled WGS sequence"/>
</dbReference>
<dbReference type="AlphaFoldDB" id="A0A5N4AYD2"/>
<dbReference type="InParanoid" id="A0A5N4AYD2"/>
<comment type="caution">
    <text evidence="2">The sequence shown here is derived from an EMBL/GenBank/DDBJ whole genome shotgun (WGS) entry which is preliminary data.</text>
</comment>
<proteinExistence type="predicted"/>
<dbReference type="PANTHER" id="PTHR46791:SF13">
    <property type="entry name" value="CLR5 DOMAIN-CONTAINING PROTEIN"/>
    <property type="match status" value="1"/>
</dbReference>
<protein>
    <recommendedName>
        <fullName evidence="1">Integrase core domain-containing protein</fullName>
    </recommendedName>
</protein>
<reference evidence="2 3" key="1">
    <citation type="journal article" date="2018" name="Elife">
        <title>Firefly genomes illuminate parallel origins of bioluminescence in beetles.</title>
        <authorList>
            <person name="Fallon T.R."/>
            <person name="Lower S.E."/>
            <person name="Chang C.H."/>
            <person name="Bessho-Uehara M."/>
            <person name="Martin G.J."/>
            <person name="Bewick A.J."/>
            <person name="Behringer M."/>
            <person name="Debat H.J."/>
            <person name="Wong I."/>
            <person name="Day J.C."/>
            <person name="Suvorov A."/>
            <person name="Silva C.J."/>
            <person name="Stanger-Hall K.F."/>
            <person name="Hall D.W."/>
            <person name="Schmitz R.J."/>
            <person name="Nelson D.R."/>
            <person name="Lewis S.M."/>
            <person name="Shigenobu S."/>
            <person name="Bybee S.M."/>
            <person name="Larracuente A.M."/>
            <person name="Oba Y."/>
            <person name="Weng J.K."/>
        </authorList>
    </citation>
    <scope>NUCLEOTIDE SEQUENCE [LARGE SCALE GENOMIC DNA]</scope>
    <source>
        <strain evidence="2">1611_PpyrPB1</strain>
        <tissue evidence="2">Whole body</tissue>
    </source>
</reference>
<dbReference type="Pfam" id="PF24764">
    <property type="entry name" value="rva_4"/>
    <property type="match status" value="1"/>
</dbReference>
<dbReference type="InterPro" id="IPR058913">
    <property type="entry name" value="Integrase_dom_put"/>
</dbReference>
<name>A0A5N4AYD2_PHOPY</name>
<feature type="domain" description="Integrase core" evidence="1">
    <location>
        <begin position="137"/>
        <end position="314"/>
    </location>
</feature>